<reference evidence="2 3" key="1">
    <citation type="submission" date="2024-06" db="EMBL/GenBank/DDBJ databases">
        <authorList>
            <person name="Woo H."/>
        </authorList>
    </citation>
    <scope>NUCLEOTIDE SEQUENCE [LARGE SCALE GENOMIC DNA]</scope>
    <source>
        <strain evidence="2 3">Si-c</strain>
    </source>
</reference>
<dbReference type="EMBL" id="JBFOHK010000003">
    <property type="protein sequence ID" value="MEW9572545.1"/>
    <property type="molecule type" value="Genomic_DNA"/>
</dbReference>
<dbReference type="Proteomes" id="UP001556220">
    <property type="component" value="Unassembled WGS sequence"/>
</dbReference>
<evidence type="ECO:0000256" key="1">
    <source>
        <dbReference type="SAM" id="MobiDB-lite"/>
    </source>
</evidence>
<feature type="region of interest" description="Disordered" evidence="1">
    <location>
        <begin position="34"/>
        <end position="67"/>
    </location>
</feature>
<proteinExistence type="predicted"/>
<evidence type="ECO:0000313" key="2">
    <source>
        <dbReference type="EMBL" id="MEW9572545.1"/>
    </source>
</evidence>
<accession>A0ABV3QFL1</accession>
<dbReference type="CDD" id="cd00657">
    <property type="entry name" value="Ferritin_like"/>
    <property type="match status" value="1"/>
</dbReference>
<evidence type="ECO:0000313" key="3">
    <source>
        <dbReference type="Proteomes" id="UP001556220"/>
    </source>
</evidence>
<dbReference type="InterPro" id="IPR007402">
    <property type="entry name" value="DUF455"/>
</dbReference>
<name>A0ABV3QFL1_9GAMM</name>
<dbReference type="PANTHER" id="PTHR42782:SF4">
    <property type="entry name" value="DUF455 DOMAIN-CONTAINING PROTEIN"/>
    <property type="match status" value="1"/>
</dbReference>
<gene>
    <name evidence="2" type="ORF">ABQJ54_12370</name>
</gene>
<comment type="caution">
    <text evidence="2">The sequence shown here is derived from an EMBL/GenBank/DDBJ whole genome shotgun (WGS) entry which is preliminary data.</text>
</comment>
<organism evidence="2 3">
    <name type="scientific">Rhodanobacter lycopersici</name>
    <dbReference type="NCBI Taxonomy" id="3162487"/>
    <lineage>
        <taxon>Bacteria</taxon>
        <taxon>Pseudomonadati</taxon>
        <taxon>Pseudomonadota</taxon>
        <taxon>Gammaproteobacteria</taxon>
        <taxon>Lysobacterales</taxon>
        <taxon>Rhodanobacteraceae</taxon>
        <taxon>Rhodanobacter</taxon>
    </lineage>
</organism>
<dbReference type="RefSeq" id="WP_367854613.1">
    <property type="nucleotide sequence ID" value="NZ_JBFOHK010000003.1"/>
</dbReference>
<dbReference type="SUPFAM" id="SSF47240">
    <property type="entry name" value="Ferritin-like"/>
    <property type="match status" value="1"/>
</dbReference>
<dbReference type="Pfam" id="PF04305">
    <property type="entry name" value="DUF455"/>
    <property type="match status" value="1"/>
</dbReference>
<keyword evidence="3" id="KW-1185">Reference proteome</keyword>
<dbReference type="InterPro" id="IPR011197">
    <property type="entry name" value="UCP012318"/>
</dbReference>
<protein>
    <submittedName>
        <fullName evidence="2">Ferritin-like domain-containing protein</fullName>
    </submittedName>
</protein>
<dbReference type="InterPro" id="IPR009078">
    <property type="entry name" value="Ferritin-like_SF"/>
</dbReference>
<dbReference type="PANTHER" id="PTHR42782">
    <property type="entry name" value="SI:CH73-314G15.3"/>
    <property type="match status" value="1"/>
</dbReference>
<dbReference type="PIRSF" id="PIRSF012318">
    <property type="entry name" value="UCP012318"/>
    <property type="match status" value="1"/>
</dbReference>
<sequence>MTHLHAAAKACLDAIDPAEKLRLTHAAWAAVQSGELRPDPDASPPESIGAPGRPAKPRLVSARQVPQRGLGSAEGRAALVHAVAHIEFNAINLAWDAVYRFRSMPDDYYRDWASCACDEARHFALLSARLAELGHAYGDFDAHNGLWEMAEKTAHSDTARMALVPRVLEARGLDVTPGMIERLRHAGDERTIAVLEVILREEVAHVAAGTRWYRWCCGRDGIDPFENFFGLLRDHLGISLRGPFNRPARLEAGFVEDELDRLAALAVAG</sequence>